<name>A0A0L6JIU1_9FIRM</name>
<feature type="chain" id="PRO_5005566115" evidence="1">
    <location>
        <begin position="25"/>
        <end position="392"/>
    </location>
</feature>
<dbReference type="OrthoDB" id="2666280at2"/>
<dbReference type="Pfam" id="PF20316">
    <property type="entry name" value="DUF6612"/>
    <property type="match status" value="1"/>
</dbReference>
<dbReference type="InterPro" id="IPR036582">
    <property type="entry name" value="Mao_N_sf"/>
</dbReference>
<keyword evidence="1" id="KW-0732">Signal</keyword>
<dbReference type="Gene3D" id="3.30.457.10">
    <property type="entry name" value="Copper amine oxidase-like, N-terminal domain"/>
    <property type="match status" value="1"/>
</dbReference>
<dbReference type="eggNOG" id="COG4632">
    <property type="taxonomic scope" value="Bacteria"/>
</dbReference>
<accession>A0A0L6JIU1</accession>
<keyword evidence="4" id="KW-1185">Reference proteome</keyword>
<dbReference type="SUPFAM" id="SSF55383">
    <property type="entry name" value="Copper amine oxidase, domain N"/>
    <property type="match status" value="1"/>
</dbReference>
<sequence length="392" mass="43690" precursor="true">MKKVLFTTILSLILAVSIFSVSSAKTVITENSKVKIVIDGKIGQYKDVPLNIDGRTMLPLVEILNNLGIANDGESIVWNGKERSITISTDTTKINLKIGVKTAYVNDTAFSIDVAPMIYSKNNRTYIPVAFVAKSLGKKVLWDGSLSTVLIRSQNGFDETKTILTKAKDALIKLNRFKVAGNVKIEMGNSSFSINGNINLASEIDQQNRKLHSLTKTNMVGMTVNIENYYDNNIIYSNGGFMSFDSSWEKKSVSKEEYLKELDAGINDNFISISESLCAGLVIKDGYNENELLLEGDIYSNDLFKSFMESNSLGSNEDSDMVSKFNMSIYLDKNTFLVTQIHMKMEAITELGKTKVPASIDITAEYSDYNKDFEINVPEDVKESAVEEEPWY</sequence>
<organism evidence="3 4">
    <name type="scientific">Pseudobacteroides cellulosolvens ATCC 35603 = DSM 2933</name>
    <dbReference type="NCBI Taxonomy" id="398512"/>
    <lineage>
        <taxon>Bacteria</taxon>
        <taxon>Bacillati</taxon>
        <taxon>Bacillota</taxon>
        <taxon>Clostridia</taxon>
        <taxon>Eubacteriales</taxon>
        <taxon>Oscillospiraceae</taxon>
        <taxon>Pseudobacteroides</taxon>
    </lineage>
</organism>
<gene>
    <name evidence="3" type="ORF">Bccel_0915</name>
</gene>
<dbReference type="AlphaFoldDB" id="A0A0L6JIU1"/>
<protein>
    <submittedName>
        <fullName evidence="3">Copper amine oxidase-like domain-containing protein</fullName>
    </submittedName>
</protein>
<dbReference type="RefSeq" id="WP_036940833.1">
    <property type="nucleotide sequence ID" value="NZ_JQKC01000014.1"/>
</dbReference>
<proteinExistence type="predicted"/>
<evidence type="ECO:0000313" key="4">
    <source>
        <dbReference type="Proteomes" id="UP000036923"/>
    </source>
</evidence>
<dbReference type="Proteomes" id="UP000036923">
    <property type="component" value="Unassembled WGS sequence"/>
</dbReference>
<comment type="caution">
    <text evidence="3">The sequence shown here is derived from an EMBL/GenBank/DDBJ whole genome shotgun (WGS) entry which is preliminary data.</text>
</comment>
<dbReference type="STRING" id="398512.Bccel_0915"/>
<dbReference type="InterPro" id="IPR046720">
    <property type="entry name" value="DUF6612"/>
</dbReference>
<evidence type="ECO:0000256" key="1">
    <source>
        <dbReference type="SAM" id="SignalP"/>
    </source>
</evidence>
<evidence type="ECO:0000313" key="3">
    <source>
        <dbReference type="EMBL" id="KNY25655.1"/>
    </source>
</evidence>
<dbReference type="InterPro" id="IPR012854">
    <property type="entry name" value="Cu_amine_oxidase-like_N"/>
</dbReference>
<feature type="signal peptide" evidence="1">
    <location>
        <begin position="1"/>
        <end position="24"/>
    </location>
</feature>
<evidence type="ECO:0000259" key="2">
    <source>
        <dbReference type="Pfam" id="PF07833"/>
    </source>
</evidence>
<dbReference type="EMBL" id="LGTC01000001">
    <property type="protein sequence ID" value="KNY25655.1"/>
    <property type="molecule type" value="Genomic_DNA"/>
</dbReference>
<reference evidence="4" key="1">
    <citation type="submission" date="2015-07" db="EMBL/GenBank/DDBJ databases">
        <title>Near-Complete Genome Sequence of the Cellulolytic Bacterium Bacteroides (Pseudobacteroides) cellulosolvens ATCC 35603.</title>
        <authorList>
            <person name="Dassa B."/>
            <person name="Utturkar S.M."/>
            <person name="Klingeman D.M."/>
            <person name="Hurt R.A."/>
            <person name="Keller M."/>
            <person name="Xu J."/>
            <person name="Reddy Y.H.K."/>
            <person name="Borovok I."/>
            <person name="Grinberg I.R."/>
            <person name="Lamed R."/>
            <person name="Zhivin O."/>
            <person name="Bayer E.A."/>
            <person name="Brown S.D."/>
        </authorList>
    </citation>
    <scope>NUCLEOTIDE SEQUENCE [LARGE SCALE GENOMIC DNA]</scope>
    <source>
        <strain evidence="4">DSM 2933</strain>
    </source>
</reference>
<feature type="domain" description="Copper amine oxidase-like N-terminal" evidence="2">
    <location>
        <begin position="38"/>
        <end position="151"/>
    </location>
</feature>
<dbReference type="Pfam" id="PF07833">
    <property type="entry name" value="Cu_amine_oxidN1"/>
    <property type="match status" value="1"/>
</dbReference>